<dbReference type="InterPro" id="IPR010176">
    <property type="entry name" value="C4xCH_C2xCH_motif_GEOSU"/>
</dbReference>
<organism evidence="2 3">
    <name type="scientific">Anaeromyxobacter paludicola</name>
    <dbReference type="NCBI Taxonomy" id="2918171"/>
    <lineage>
        <taxon>Bacteria</taxon>
        <taxon>Pseudomonadati</taxon>
        <taxon>Myxococcota</taxon>
        <taxon>Myxococcia</taxon>
        <taxon>Myxococcales</taxon>
        <taxon>Cystobacterineae</taxon>
        <taxon>Anaeromyxobacteraceae</taxon>
        <taxon>Anaeromyxobacter</taxon>
    </lineage>
</organism>
<feature type="signal peptide" evidence="1">
    <location>
        <begin position="1"/>
        <end position="41"/>
    </location>
</feature>
<dbReference type="Proteomes" id="UP001162734">
    <property type="component" value="Chromosome"/>
</dbReference>
<dbReference type="EMBL" id="AP025592">
    <property type="protein sequence ID" value="BDG10747.1"/>
    <property type="molecule type" value="Genomic_DNA"/>
</dbReference>
<dbReference type="NCBIfam" id="TIGR01904">
    <property type="entry name" value="GSu_C4xC__C2xCH"/>
    <property type="match status" value="1"/>
</dbReference>
<protein>
    <recommendedName>
        <fullName evidence="4">Cytochrome C family protein</fullName>
    </recommendedName>
</protein>
<dbReference type="Pfam" id="PF09698">
    <property type="entry name" value="GSu_C4xC__C2xCH"/>
    <property type="match status" value="1"/>
</dbReference>
<keyword evidence="1" id="KW-0732">Signal</keyword>
<evidence type="ECO:0000313" key="2">
    <source>
        <dbReference type="EMBL" id="BDG10747.1"/>
    </source>
</evidence>
<name>A0ABN6NFB2_9BACT</name>
<gene>
    <name evidence="2" type="ORF">AMPC_38600</name>
</gene>
<sequence length="1212" mass="121921">MACESWPGLRRAWNGARGGSALWRRVALALALLAGPGAARAGTATVAGVPSATGRCGVLTVTAPYSGDDDQNNSLYFSTSPAGAAQWTGLTQATAGHRASPYVFTIPDLALGALYDVRLYFFDSGGSPGYLYVTGVSGGSTDCTAAGAVTVTQGLGATPSLVVSASYSSDSGANNGLSYRIRTPSGTGAWSGATTLGHAPSPYVFTASGLACGASHDVEVTWLDADGVAGAASQLVTATPTRCSAAGVASAALPSCIRADVAAPVSFDANGDGATTFERGAAATGPWAPACTATGAGPRSCADAALLPSTSYWYRVTTSDPDGVSGPATQVIGPYVTTACDLVVPQALTVTVGSCALVTAKASFLGDSNATGAVAFERAGAAAGPFTPVRGCGSVAGPSPRTCDDVLVTPGSVYWYRASFTDPDGVVGASPVAGPMVVPPCAGGGVLTLRPHPLGQAGAVTGAPGSSSAAVARFALEATVGQVEVTSLQVAADGTAAPRQDVTALLLYRDADGSGTLSAGDALVGTALWDRLRARYALPGFSVPVGTTSYVLVAGVGSAARPGATFTPSLAPAEVAVLAPSVVTPGAAAPGGTLRVTGTPLGQPAGSTAASTHAPSVSILNPGRGAATGRTFRVQVQVHSPLALTATCGAGAQPCVELGTDGATFPYLLAQNPRYGAAAGANAGVYEKTLTLAPGSYLLQARATSAAGTIYSAPIDLVVSARGGDGNLLGRESSSQLCADCHAVKSHGSQSTADRVSGLSRYGSWSTNCRDCHDVHGTSNTHLLRGEIAPPPVNGYQGHQPVRFGGRGGFGQGGSAATGSYANQDGSGPCQVCHTRTSRWTASGPVDAWHRGDCAFCHPHQDGFRARPCDDCHGAPPATGAHLAHYRDSRSPPLSFYADTRILQDYLPGGGAGYVFGCGNCHPLDFAKHGNGQVEVELHDPAAPAGSLKARASPSAAYERSGGTCSGVYCHSSGQRAPAYAATPGWRSGAHLGCNGCHANPPRYASGGAGADTANSHLYPTSGYPGGHFGGLPSWSHGSLHGRQATHMGASPITCQTCHYATTDPAGAGPSGFYWLDTTGDYTWPGDSGDPACPSCHTGAAGKPPPGAGRVLPLRHVNGTRDVVLDPRTSLTVATGFTWLPAGADQPSRPYWESPRQLSTTPPVATTNGVTLSLDVAAGRYDPAAKTCTVACHLSGETVPWGRNAGCGHCHY</sequence>
<dbReference type="InterPro" id="IPR036280">
    <property type="entry name" value="Multihaem_cyt_sf"/>
</dbReference>
<accession>A0ABN6NFB2</accession>
<proteinExistence type="predicted"/>
<feature type="chain" id="PRO_5045470305" description="Cytochrome C family protein" evidence="1">
    <location>
        <begin position="42"/>
        <end position="1212"/>
    </location>
</feature>
<keyword evidence="3" id="KW-1185">Reference proteome</keyword>
<dbReference type="SUPFAM" id="SSF48695">
    <property type="entry name" value="Multiheme cytochromes"/>
    <property type="match status" value="2"/>
</dbReference>
<evidence type="ECO:0008006" key="4">
    <source>
        <dbReference type="Google" id="ProtNLM"/>
    </source>
</evidence>
<evidence type="ECO:0000313" key="3">
    <source>
        <dbReference type="Proteomes" id="UP001162734"/>
    </source>
</evidence>
<reference evidence="3" key="1">
    <citation type="journal article" date="2022" name="Int. J. Syst. Evol. Microbiol.">
        <title>Anaeromyxobacter oryzae sp. nov., Anaeromyxobacter diazotrophicus sp. nov. and Anaeromyxobacter paludicola sp. nov., isolated from paddy soils.</title>
        <authorList>
            <person name="Itoh H."/>
            <person name="Xu Z."/>
            <person name="Mise K."/>
            <person name="Masuda Y."/>
            <person name="Ushijima N."/>
            <person name="Hayakawa C."/>
            <person name="Shiratori Y."/>
            <person name="Senoo K."/>
        </authorList>
    </citation>
    <scope>NUCLEOTIDE SEQUENCE [LARGE SCALE GENOMIC DNA]</scope>
    <source>
        <strain evidence="3">Red630</strain>
    </source>
</reference>
<evidence type="ECO:0000256" key="1">
    <source>
        <dbReference type="SAM" id="SignalP"/>
    </source>
</evidence>